<proteinExistence type="predicted"/>
<dbReference type="OrthoDB" id="284716at2"/>
<accession>A0A243W5W3</accession>
<dbReference type="RefSeq" id="WP_086597246.1">
    <property type="nucleotide sequence ID" value="NZ_MTSE01000040.1"/>
</dbReference>
<sequence>METTLLNPFTDKPIDPRSVVSNIKPRDGLTDTTVAIQLATPLSNRDEVFFIEWDFLHHHQEDKEYQKIKTLIQGLWQNSYPLIGSLEVISLELLQKKLATAPIPRTPKEKLDNLILFLAKKQTEDGASVKFHYLTEYKRLYFKSKNEAYFYQQTLVTNGFLKQQGGPDTDGSLVVELTYRGLAYVIELESAGPSSNYCFIALSFASQMEEYRDTIARVVEYHGYQPIIVNSDFVVTSDTPVIDEILAGIKRSKFCIADFTMQRTGVYFEAGYALGLGRPVIYISERKDFEANAHFDLRPFQHILYSDAQELEKALSVKIAAWIGSLNPEYKS</sequence>
<evidence type="ECO:0008006" key="3">
    <source>
        <dbReference type="Google" id="ProtNLM"/>
    </source>
</evidence>
<protein>
    <recommendedName>
        <fullName evidence="3">Nucleoside 2-deoxyribosyltransferase</fullName>
    </recommendedName>
</protein>
<evidence type="ECO:0000313" key="1">
    <source>
        <dbReference type="EMBL" id="OUJ68979.1"/>
    </source>
</evidence>
<dbReference type="AlphaFoldDB" id="A0A243W5W3"/>
<reference evidence="1 2" key="1">
    <citation type="submission" date="2017-01" db="EMBL/GenBank/DDBJ databases">
        <title>A new Hymenobacter.</title>
        <authorList>
            <person name="Liang Y."/>
            <person name="Feng F."/>
        </authorList>
    </citation>
    <scope>NUCLEOTIDE SEQUENCE [LARGE SCALE GENOMIC DNA]</scope>
    <source>
        <strain evidence="1">MIMBbqt21</strain>
    </source>
</reference>
<dbReference type="EMBL" id="MTSE01000040">
    <property type="protein sequence ID" value="OUJ68979.1"/>
    <property type="molecule type" value="Genomic_DNA"/>
</dbReference>
<dbReference type="SUPFAM" id="SSF52309">
    <property type="entry name" value="N-(deoxy)ribosyltransferase-like"/>
    <property type="match status" value="1"/>
</dbReference>
<gene>
    <name evidence="1" type="ORF">BXP70_27120</name>
</gene>
<comment type="caution">
    <text evidence="1">The sequence shown here is derived from an EMBL/GenBank/DDBJ whole genome shotgun (WGS) entry which is preliminary data.</text>
</comment>
<organism evidence="1 2">
    <name type="scientific">Hymenobacter crusticola</name>
    <dbReference type="NCBI Taxonomy" id="1770526"/>
    <lineage>
        <taxon>Bacteria</taxon>
        <taxon>Pseudomonadati</taxon>
        <taxon>Bacteroidota</taxon>
        <taxon>Cytophagia</taxon>
        <taxon>Cytophagales</taxon>
        <taxon>Hymenobacteraceae</taxon>
        <taxon>Hymenobacter</taxon>
    </lineage>
</organism>
<evidence type="ECO:0000313" key="2">
    <source>
        <dbReference type="Proteomes" id="UP000194873"/>
    </source>
</evidence>
<name>A0A243W5W3_9BACT</name>
<keyword evidence="2" id="KW-1185">Reference proteome</keyword>
<dbReference type="Proteomes" id="UP000194873">
    <property type="component" value="Unassembled WGS sequence"/>
</dbReference>
<dbReference type="Gene3D" id="3.40.50.450">
    <property type="match status" value="1"/>
</dbReference>